<dbReference type="Proteomes" id="UP000250235">
    <property type="component" value="Unassembled WGS sequence"/>
</dbReference>
<reference evidence="3 4" key="1">
    <citation type="journal article" date="2015" name="Proc. Natl. Acad. Sci. U.S.A.">
        <title>The resurrection genome of Boea hygrometrica: A blueprint for survival of dehydration.</title>
        <authorList>
            <person name="Xiao L."/>
            <person name="Yang G."/>
            <person name="Zhang L."/>
            <person name="Yang X."/>
            <person name="Zhao S."/>
            <person name="Ji Z."/>
            <person name="Zhou Q."/>
            <person name="Hu M."/>
            <person name="Wang Y."/>
            <person name="Chen M."/>
            <person name="Xu Y."/>
            <person name="Jin H."/>
            <person name="Xiao X."/>
            <person name="Hu G."/>
            <person name="Bao F."/>
            <person name="Hu Y."/>
            <person name="Wan P."/>
            <person name="Li L."/>
            <person name="Deng X."/>
            <person name="Kuang T."/>
            <person name="Xiang C."/>
            <person name="Zhu J.K."/>
            <person name="Oliver M.J."/>
            <person name="He Y."/>
        </authorList>
    </citation>
    <scope>NUCLEOTIDE SEQUENCE [LARGE SCALE GENOMIC DNA]</scope>
    <source>
        <strain evidence="4">cv. XS01</strain>
    </source>
</reference>
<dbReference type="AlphaFoldDB" id="A0A2Z7C3T1"/>
<dbReference type="InterPro" id="IPR058352">
    <property type="entry name" value="DUF8039"/>
</dbReference>
<sequence length="357" mass="39795">MVCMSDDFIKISEQQKERRKLNRYPHRLSRKGYSRFAEEIADGLCDDDDINRATIWKKGQASKGGQFDGDELRKTVEKISNIVAYGTVVCVGGDDKFLHGAPLPKNFMRVSIDEALDKSKPLPFPIIVQCEVIDDAVGTHVAWPHHLVVLRDEPNSSADELSPRRGPRGRRASGIGECVRIPATNEHLSKGAGDVSGETPPMLKWSRYLVLGSRAADGGHQEYPPPLVLDEELKYRREYTCRRDPSLTREQSRLTSDATFELPEVIWAVERGEIGRPRSLLSSLYIYAILEAHFSLSTFKASLLCANSLSFSGTRLVCPTYFSSPWTISQDQGTLAPRPGRAGFLTDPPGTRRNPPI</sequence>
<evidence type="ECO:0000313" key="3">
    <source>
        <dbReference type="EMBL" id="KZV41566.1"/>
    </source>
</evidence>
<gene>
    <name evidence="3" type="ORF">F511_23402</name>
</gene>
<dbReference type="OrthoDB" id="1869436at2759"/>
<dbReference type="EMBL" id="KQ999423">
    <property type="protein sequence ID" value="KZV41566.1"/>
    <property type="molecule type" value="Genomic_DNA"/>
</dbReference>
<dbReference type="PANTHER" id="PTHR33018">
    <property type="entry name" value="OS10G0338966 PROTEIN-RELATED"/>
    <property type="match status" value="1"/>
</dbReference>
<proteinExistence type="predicted"/>
<keyword evidence="4" id="KW-1185">Reference proteome</keyword>
<evidence type="ECO:0000259" key="2">
    <source>
        <dbReference type="Pfam" id="PF26133"/>
    </source>
</evidence>
<name>A0A2Z7C3T1_9LAMI</name>
<dbReference type="PANTHER" id="PTHR33018:SF34">
    <property type="entry name" value="OS02G0472350 PROTEIN"/>
    <property type="match status" value="1"/>
</dbReference>
<feature type="domain" description="DUF8039" evidence="2">
    <location>
        <begin position="75"/>
        <end position="150"/>
    </location>
</feature>
<evidence type="ECO:0000313" key="4">
    <source>
        <dbReference type="Proteomes" id="UP000250235"/>
    </source>
</evidence>
<protein>
    <recommendedName>
        <fullName evidence="2">DUF8039 domain-containing protein</fullName>
    </recommendedName>
</protein>
<accession>A0A2Z7C3T1</accession>
<evidence type="ECO:0000256" key="1">
    <source>
        <dbReference type="SAM" id="MobiDB-lite"/>
    </source>
</evidence>
<feature type="region of interest" description="Disordered" evidence="1">
    <location>
        <begin position="332"/>
        <end position="357"/>
    </location>
</feature>
<dbReference type="Pfam" id="PF26133">
    <property type="entry name" value="DUF8039"/>
    <property type="match status" value="1"/>
</dbReference>
<organism evidence="3 4">
    <name type="scientific">Dorcoceras hygrometricum</name>
    <dbReference type="NCBI Taxonomy" id="472368"/>
    <lineage>
        <taxon>Eukaryota</taxon>
        <taxon>Viridiplantae</taxon>
        <taxon>Streptophyta</taxon>
        <taxon>Embryophyta</taxon>
        <taxon>Tracheophyta</taxon>
        <taxon>Spermatophyta</taxon>
        <taxon>Magnoliopsida</taxon>
        <taxon>eudicotyledons</taxon>
        <taxon>Gunneridae</taxon>
        <taxon>Pentapetalae</taxon>
        <taxon>asterids</taxon>
        <taxon>lamiids</taxon>
        <taxon>Lamiales</taxon>
        <taxon>Gesneriaceae</taxon>
        <taxon>Didymocarpoideae</taxon>
        <taxon>Trichosporeae</taxon>
        <taxon>Loxocarpinae</taxon>
        <taxon>Dorcoceras</taxon>
    </lineage>
</organism>